<accession>A0A8X6IZJ6</accession>
<proteinExistence type="predicted"/>
<evidence type="ECO:0000313" key="2">
    <source>
        <dbReference type="Proteomes" id="UP000887013"/>
    </source>
</evidence>
<evidence type="ECO:0000313" key="1">
    <source>
        <dbReference type="EMBL" id="GFS67035.1"/>
    </source>
</evidence>
<dbReference type="Proteomes" id="UP000887013">
    <property type="component" value="Unassembled WGS sequence"/>
</dbReference>
<keyword evidence="2" id="KW-1185">Reference proteome</keyword>
<dbReference type="EMBL" id="BMAW01048631">
    <property type="protein sequence ID" value="GFS67035.1"/>
    <property type="molecule type" value="Genomic_DNA"/>
</dbReference>
<sequence length="162" mass="18961">MVTYKYEYLELLFDSQEKEENIEKEIDLSESYIDKWRVLENKLHELINEKKEHSPASTVSGVMTLDGETLKAREWFRTAHRRVKEETSEESTSCSKKSFSTTLAVLVEGENGKRKERSIIDSMRSYILKTTAEELKFNSNRREYLQHSLFGGPIHQPASMMF</sequence>
<organism evidence="1 2">
    <name type="scientific">Nephila pilipes</name>
    <name type="common">Giant wood spider</name>
    <name type="synonym">Nephila maculata</name>
    <dbReference type="NCBI Taxonomy" id="299642"/>
    <lineage>
        <taxon>Eukaryota</taxon>
        <taxon>Metazoa</taxon>
        <taxon>Ecdysozoa</taxon>
        <taxon>Arthropoda</taxon>
        <taxon>Chelicerata</taxon>
        <taxon>Arachnida</taxon>
        <taxon>Araneae</taxon>
        <taxon>Araneomorphae</taxon>
        <taxon>Entelegynae</taxon>
        <taxon>Araneoidea</taxon>
        <taxon>Nephilidae</taxon>
        <taxon>Nephila</taxon>
    </lineage>
</organism>
<comment type="caution">
    <text evidence="1">The sequence shown here is derived from an EMBL/GenBank/DDBJ whole genome shotgun (WGS) entry which is preliminary data.</text>
</comment>
<gene>
    <name evidence="1" type="ORF">NPIL_229941</name>
</gene>
<protein>
    <submittedName>
        <fullName evidence="1">Uncharacterized protein</fullName>
    </submittedName>
</protein>
<dbReference type="AlphaFoldDB" id="A0A8X6IZJ6"/>
<reference evidence="1" key="1">
    <citation type="submission" date="2020-08" db="EMBL/GenBank/DDBJ databases">
        <title>Multicomponent nature underlies the extraordinary mechanical properties of spider dragline silk.</title>
        <authorList>
            <person name="Kono N."/>
            <person name="Nakamura H."/>
            <person name="Mori M."/>
            <person name="Yoshida Y."/>
            <person name="Ohtoshi R."/>
            <person name="Malay A.D."/>
            <person name="Moran D.A.P."/>
            <person name="Tomita M."/>
            <person name="Numata K."/>
            <person name="Arakawa K."/>
        </authorList>
    </citation>
    <scope>NUCLEOTIDE SEQUENCE</scope>
</reference>
<name>A0A8X6IZJ6_NEPPI</name>